<reference evidence="2" key="1">
    <citation type="submission" date="2016-11" db="UniProtKB">
        <authorList>
            <consortium name="WormBaseParasite"/>
        </authorList>
    </citation>
    <scope>IDENTIFICATION</scope>
</reference>
<name>A0A1I7YG53_9BILA</name>
<proteinExistence type="predicted"/>
<protein>
    <submittedName>
        <fullName evidence="2">Ovule protein</fullName>
    </submittedName>
</protein>
<evidence type="ECO:0000313" key="2">
    <source>
        <dbReference type="WBParaSite" id="L893_g15997.t1"/>
    </source>
</evidence>
<keyword evidence="1" id="KW-1185">Reference proteome</keyword>
<organism evidence="1 2">
    <name type="scientific">Steinernema glaseri</name>
    <dbReference type="NCBI Taxonomy" id="37863"/>
    <lineage>
        <taxon>Eukaryota</taxon>
        <taxon>Metazoa</taxon>
        <taxon>Ecdysozoa</taxon>
        <taxon>Nematoda</taxon>
        <taxon>Chromadorea</taxon>
        <taxon>Rhabditida</taxon>
        <taxon>Tylenchina</taxon>
        <taxon>Panagrolaimomorpha</taxon>
        <taxon>Strongyloidoidea</taxon>
        <taxon>Steinernematidae</taxon>
        <taxon>Steinernema</taxon>
    </lineage>
</organism>
<evidence type="ECO:0000313" key="1">
    <source>
        <dbReference type="Proteomes" id="UP000095287"/>
    </source>
</evidence>
<dbReference type="WBParaSite" id="L893_g15997.t1">
    <property type="protein sequence ID" value="L893_g15997.t1"/>
    <property type="gene ID" value="L893_g15997"/>
</dbReference>
<accession>A0A1I7YG53</accession>
<dbReference type="Proteomes" id="UP000095287">
    <property type="component" value="Unplaced"/>
</dbReference>
<dbReference type="AlphaFoldDB" id="A0A1I7YG53"/>
<sequence>MLVNQGTCETICSYFPFDGLSRSYHILLRRIIRKLLMSRRHYSNSRMKEIECLEDNRKVQIESVCESHVELN</sequence>